<reference evidence="3" key="1">
    <citation type="submission" date="2021-05" db="EMBL/GenBank/DDBJ databases">
        <authorList>
            <person name="Alioto T."/>
            <person name="Alioto T."/>
            <person name="Gomez Garrido J."/>
        </authorList>
    </citation>
    <scope>NUCLEOTIDE SEQUENCE</scope>
</reference>
<dbReference type="PANTHER" id="PTHR46306">
    <property type="entry name" value="BTB/POZ DOMAIN-CONTAINING PROTEIN 9"/>
    <property type="match status" value="1"/>
</dbReference>
<feature type="domain" description="BTB" evidence="2">
    <location>
        <begin position="50"/>
        <end position="117"/>
    </location>
</feature>
<evidence type="ECO:0000256" key="1">
    <source>
        <dbReference type="SAM" id="MobiDB-lite"/>
    </source>
</evidence>
<dbReference type="EMBL" id="HBUF01363010">
    <property type="protein sequence ID" value="CAG6721962.1"/>
    <property type="molecule type" value="Transcribed_RNA"/>
</dbReference>
<dbReference type="InterPro" id="IPR011333">
    <property type="entry name" value="SKP1/BTB/POZ_sf"/>
</dbReference>
<dbReference type="EMBL" id="HBUF01363009">
    <property type="protein sequence ID" value="CAG6721961.1"/>
    <property type="molecule type" value="Transcribed_RNA"/>
</dbReference>
<dbReference type="SMART" id="SM00225">
    <property type="entry name" value="BTB"/>
    <property type="match status" value="1"/>
</dbReference>
<dbReference type="Gene3D" id="2.60.120.260">
    <property type="entry name" value="Galactose-binding domain-like"/>
    <property type="match status" value="2"/>
</dbReference>
<dbReference type="GO" id="GO:0048512">
    <property type="term" value="P:circadian behavior"/>
    <property type="evidence" value="ECO:0007669"/>
    <property type="project" value="TreeGrafter"/>
</dbReference>
<dbReference type="InterPro" id="IPR008979">
    <property type="entry name" value="Galactose-bd-like_sf"/>
</dbReference>
<dbReference type="FunFam" id="1.25.40.420:FF:000005">
    <property type="entry name" value="BTB/POZ domain-containing protein 9"/>
    <property type="match status" value="1"/>
</dbReference>
<feature type="region of interest" description="Disordered" evidence="1">
    <location>
        <begin position="1"/>
        <end position="23"/>
    </location>
</feature>
<dbReference type="PANTHER" id="PTHR46306:SF1">
    <property type="entry name" value="BTB_POZ DOMAIN-CONTAINING PROTEIN 9"/>
    <property type="match status" value="1"/>
</dbReference>
<dbReference type="SUPFAM" id="SSF49785">
    <property type="entry name" value="Galactose-binding domain-like"/>
    <property type="match status" value="2"/>
</dbReference>
<organism evidence="3">
    <name type="scientific">Cacopsylla melanoneura</name>
    <dbReference type="NCBI Taxonomy" id="428564"/>
    <lineage>
        <taxon>Eukaryota</taxon>
        <taxon>Metazoa</taxon>
        <taxon>Ecdysozoa</taxon>
        <taxon>Arthropoda</taxon>
        <taxon>Hexapoda</taxon>
        <taxon>Insecta</taxon>
        <taxon>Pterygota</taxon>
        <taxon>Neoptera</taxon>
        <taxon>Paraneoptera</taxon>
        <taxon>Hemiptera</taxon>
        <taxon>Sternorrhyncha</taxon>
        <taxon>Psylloidea</taxon>
        <taxon>Psyllidae</taxon>
        <taxon>Psyllinae</taxon>
        <taxon>Cacopsylla</taxon>
    </lineage>
</organism>
<dbReference type="Pfam" id="PF07707">
    <property type="entry name" value="BACK"/>
    <property type="match status" value="1"/>
</dbReference>
<dbReference type="GO" id="GO:0008344">
    <property type="term" value="P:adult locomotory behavior"/>
    <property type="evidence" value="ECO:0007669"/>
    <property type="project" value="TreeGrafter"/>
</dbReference>
<dbReference type="InterPro" id="IPR000210">
    <property type="entry name" value="BTB/POZ_dom"/>
</dbReference>
<dbReference type="Gene3D" id="1.25.40.420">
    <property type="match status" value="1"/>
</dbReference>
<dbReference type="SUPFAM" id="SSF54695">
    <property type="entry name" value="POZ domain"/>
    <property type="match status" value="1"/>
</dbReference>
<dbReference type="GO" id="GO:0005737">
    <property type="term" value="C:cytoplasm"/>
    <property type="evidence" value="ECO:0007669"/>
    <property type="project" value="TreeGrafter"/>
</dbReference>
<proteinExistence type="predicted"/>
<dbReference type="CDD" id="cd18287">
    <property type="entry name" value="BTB_POZ_BTBD9"/>
    <property type="match status" value="1"/>
</dbReference>
<protein>
    <submittedName>
        <fullName evidence="3">BTB/POZ domain-containing protein 9</fullName>
    </submittedName>
</protein>
<dbReference type="InterPro" id="IPR052407">
    <property type="entry name" value="BTB_POZ_domain_cont_9"/>
</dbReference>
<dbReference type="PROSITE" id="PS50097">
    <property type="entry name" value="BTB"/>
    <property type="match status" value="1"/>
</dbReference>
<accession>A0A8D8VIB9</accession>
<evidence type="ECO:0000259" key="2">
    <source>
        <dbReference type="PROSITE" id="PS50097"/>
    </source>
</evidence>
<evidence type="ECO:0000313" key="3">
    <source>
        <dbReference type="EMBL" id="CAG6721961.1"/>
    </source>
</evidence>
<dbReference type="FunFam" id="2.60.120.260:FF:000051">
    <property type="entry name" value="BTB/POZ domain-containing protein 9"/>
    <property type="match status" value="1"/>
</dbReference>
<sequence length="643" mass="73010">MSSNSHSVLPSAGMSPCTSSTGTSNHSYEIEHVQFLSEMIGTLCLNDEFSDMVLVVQNEKIPVHKVILAARSEYFRALLYGGLSESTQNEIELHDTNIVSFKCLLKYIYSGKLSFRNLKEDVILDVLGLSHKYGFQDLENSISDYLRIILTVHNACSIFDCAYYYDLKLLKKIVVSFIDYNAKQIINQTSFYNISQTGLIQLIQRDSFFAPEIDIFRAVMDWIKANTTELDASGGDVSFRTTSINTDEIFSYVRLPLISLEELLTTVRSSGIISADMILDAIEQQTNDKVQHRGYLKTEENLATSKLGTVVLQGEMKNALLNGDTNNYDMENGYTRHTITEPTSPVCCDSGILIKLGSAAIVNHIKLLLWDKDLRSYSYFIEVSIDQKKWTRVIDYTRFYCRSWQFIYFPTQVVQYIRVVGTNNTVNKVFHIVSFEIMFTTQTVELSQDGIIIPKHNVATRDLSAKVVEGVSRSLSSLIDGNISKYDWDSGYTCHQLGSGSILVQLGQPYMLDSMRLLLWDCDDRSYSYMVEVSVNLWDWEPVADHTRDLCRSWQSISFTRRPVVFIRIIGTHNTMNEVFHCVHFECPNQAVIMSTKGTTAASSSTAVVSESSQRLEAGVDTSYDLRDVEEEERFVKKETNEM</sequence>
<dbReference type="InterPro" id="IPR011705">
    <property type="entry name" value="BACK"/>
</dbReference>
<name>A0A8D8VIB9_9HEMI</name>
<dbReference type="GO" id="GO:0050804">
    <property type="term" value="P:modulation of chemical synaptic transmission"/>
    <property type="evidence" value="ECO:0007669"/>
    <property type="project" value="TreeGrafter"/>
</dbReference>
<dbReference type="Pfam" id="PF00651">
    <property type="entry name" value="BTB"/>
    <property type="match status" value="1"/>
</dbReference>
<dbReference type="Gene3D" id="3.30.710.10">
    <property type="entry name" value="Potassium Channel Kv1.1, Chain A"/>
    <property type="match status" value="1"/>
</dbReference>
<dbReference type="AlphaFoldDB" id="A0A8D8VIB9"/>
<dbReference type="SMART" id="SM00875">
    <property type="entry name" value="BACK"/>
    <property type="match status" value="1"/>
</dbReference>